<dbReference type="Proteomes" id="UP001500101">
    <property type="component" value="Unassembled WGS sequence"/>
</dbReference>
<keyword evidence="2" id="KW-1185">Reference proteome</keyword>
<protein>
    <recommendedName>
        <fullName evidence="3">Lipoprotein</fullName>
    </recommendedName>
</protein>
<organism evidence="1 2">
    <name type="scientific">Sphingobacterium kyonggiense</name>
    <dbReference type="NCBI Taxonomy" id="714075"/>
    <lineage>
        <taxon>Bacteria</taxon>
        <taxon>Pseudomonadati</taxon>
        <taxon>Bacteroidota</taxon>
        <taxon>Sphingobacteriia</taxon>
        <taxon>Sphingobacteriales</taxon>
        <taxon>Sphingobacteriaceae</taxon>
        <taxon>Sphingobacterium</taxon>
    </lineage>
</organism>
<gene>
    <name evidence="1" type="ORF">GCM10022216_14990</name>
</gene>
<evidence type="ECO:0000313" key="2">
    <source>
        <dbReference type="Proteomes" id="UP001500101"/>
    </source>
</evidence>
<evidence type="ECO:0000313" key="1">
    <source>
        <dbReference type="EMBL" id="GAA4138134.1"/>
    </source>
</evidence>
<evidence type="ECO:0008006" key="3">
    <source>
        <dbReference type="Google" id="ProtNLM"/>
    </source>
</evidence>
<dbReference type="PROSITE" id="PS51257">
    <property type="entry name" value="PROKAR_LIPOPROTEIN"/>
    <property type="match status" value="1"/>
</dbReference>
<accession>A0ABP7YNZ2</accession>
<proteinExistence type="predicted"/>
<comment type="caution">
    <text evidence="1">The sequence shown here is derived from an EMBL/GenBank/DDBJ whole genome shotgun (WGS) entry which is preliminary data.</text>
</comment>
<name>A0ABP7YNZ2_9SPHI</name>
<dbReference type="RefSeq" id="WP_344674003.1">
    <property type="nucleotide sequence ID" value="NZ_BAAAZI010000006.1"/>
</dbReference>
<reference evidence="2" key="1">
    <citation type="journal article" date="2019" name="Int. J. Syst. Evol. Microbiol.">
        <title>The Global Catalogue of Microorganisms (GCM) 10K type strain sequencing project: providing services to taxonomists for standard genome sequencing and annotation.</title>
        <authorList>
            <consortium name="The Broad Institute Genomics Platform"/>
            <consortium name="The Broad Institute Genome Sequencing Center for Infectious Disease"/>
            <person name="Wu L."/>
            <person name="Ma J."/>
        </authorList>
    </citation>
    <scope>NUCLEOTIDE SEQUENCE [LARGE SCALE GENOMIC DNA]</scope>
    <source>
        <strain evidence="2">JCM 16704</strain>
    </source>
</reference>
<sequence>MKIKILAGILLLSLLSCNKGEEIEPIKYQGMFKGDVGRNSFHLENTPLQTPVKSKVGQDLELEVVIDGGSGENRPGNYTYNYKLEVLLSNISKDKIFESFSDRGNSNSKDFNRVKIAVYEKYYSTVVDKIYTAPENKKALKISIDDIDGSVVKGSINGYLFNTADLKDSILVVANFISD</sequence>
<dbReference type="EMBL" id="BAAAZI010000006">
    <property type="protein sequence ID" value="GAA4138134.1"/>
    <property type="molecule type" value="Genomic_DNA"/>
</dbReference>